<dbReference type="SUPFAM" id="SSF53850">
    <property type="entry name" value="Periplasmic binding protein-like II"/>
    <property type="match status" value="1"/>
</dbReference>
<dbReference type="GO" id="GO:1904680">
    <property type="term" value="F:peptide transmembrane transporter activity"/>
    <property type="evidence" value="ECO:0007669"/>
    <property type="project" value="TreeGrafter"/>
</dbReference>
<dbReference type="EMBL" id="LKAQ01000004">
    <property type="protein sequence ID" value="OIQ50570.1"/>
    <property type="molecule type" value="Genomic_DNA"/>
</dbReference>
<dbReference type="NCBIfam" id="TIGR02294">
    <property type="entry name" value="nickel_nikA"/>
    <property type="match status" value="1"/>
</dbReference>
<dbReference type="InterPro" id="IPR000914">
    <property type="entry name" value="SBP_5_dom"/>
</dbReference>
<accession>A0A1J5MX90</accession>
<feature type="domain" description="Solute-binding protein family 5" evidence="2">
    <location>
        <begin position="83"/>
        <end position="465"/>
    </location>
</feature>
<evidence type="ECO:0000256" key="1">
    <source>
        <dbReference type="SAM" id="SignalP"/>
    </source>
</evidence>
<proteinExistence type="predicted"/>
<organism evidence="3 4">
    <name type="scientific">Pseudodesulfovibrio hydrargyri</name>
    <dbReference type="NCBI Taxonomy" id="2125990"/>
    <lineage>
        <taxon>Bacteria</taxon>
        <taxon>Pseudomonadati</taxon>
        <taxon>Thermodesulfobacteriota</taxon>
        <taxon>Desulfovibrionia</taxon>
        <taxon>Desulfovibrionales</taxon>
        <taxon>Desulfovibrionaceae</taxon>
    </lineage>
</organism>
<dbReference type="GO" id="GO:0043190">
    <property type="term" value="C:ATP-binding cassette (ABC) transporter complex"/>
    <property type="evidence" value="ECO:0007669"/>
    <property type="project" value="InterPro"/>
</dbReference>
<evidence type="ECO:0000313" key="4">
    <source>
        <dbReference type="Proteomes" id="UP000181901"/>
    </source>
</evidence>
<feature type="chain" id="PRO_5012543432" evidence="1">
    <location>
        <begin position="35"/>
        <end position="550"/>
    </location>
</feature>
<dbReference type="InterPro" id="IPR039424">
    <property type="entry name" value="SBP_5"/>
</dbReference>
<protein>
    <submittedName>
        <fullName evidence="3">Nickel-binding periplasmic protein</fullName>
    </submittedName>
</protein>
<dbReference type="PANTHER" id="PTHR30290:SF37">
    <property type="entry name" value="NICKEL-BINDING PERIPLASMIC PROTEIN"/>
    <property type="match status" value="1"/>
</dbReference>
<dbReference type="InterPro" id="IPR011980">
    <property type="entry name" value="CntA-like"/>
</dbReference>
<evidence type="ECO:0000259" key="2">
    <source>
        <dbReference type="Pfam" id="PF00496"/>
    </source>
</evidence>
<evidence type="ECO:0000313" key="3">
    <source>
        <dbReference type="EMBL" id="OIQ50570.1"/>
    </source>
</evidence>
<dbReference type="GO" id="GO:0020037">
    <property type="term" value="F:heme binding"/>
    <property type="evidence" value="ECO:0007669"/>
    <property type="project" value="InterPro"/>
</dbReference>
<comment type="caution">
    <text evidence="3">The sequence shown here is derived from an EMBL/GenBank/DDBJ whole genome shotgun (WGS) entry which is preliminary data.</text>
</comment>
<keyword evidence="1" id="KW-0732">Signal</keyword>
<reference evidence="3 4" key="1">
    <citation type="submission" date="2015-09" db="EMBL/GenBank/DDBJ databases">
        <title>Genome of Desulfovibrio dechloracetivorans BerOc1, a mercury methylating strain isolated from highly hydrocarbons and metals contaminated coastal sediments.</title>
        <authorList>
            <person name="Goni Urriza M."/>
            <person name="Gassie C."/>
            <person name="Bouchez O."/>
            <person name="Klopp C."/>
            <person name="Ranchou-Peyruse A."/>
            <person name="Remy G."/>
        </authorList>
    </citation>
    <scope>NUCLEOTIDE SEQUENCE [LARGE SCALE GENOMIC DNA]</scope>
    <source>
        <strain evidence="3 4">BerOc1</strain>
    </source>
</reference>
<dbReference type="Proteomes" id="UP000181901">
    <property type="component" value="Unassembled WGS sequence"/>
</dbReference>
<dbReference type="PIRSF" id="PIRSF002741">
    <property type="entry name" value="MppA"/>
    <property type="match status" value="1"/>
</dbReference>
<feature type="signal peptide" evidence="1">
    <location>
        <begin position="1"/>
        <end position="34"/>
    </location>
</feature>
<sequence>MGKLFRAIGMFRRLLTMTAVIALTLFSALPGVQAAPPEGKDVLVYSWNSNMGEFNPHLYSPNQMFSQNLIYEPLVRYQADGMVAPCLAQSWSVSTDGREYTFKLRQDVRFTDGRPFNAEAVKRNIDAVLQNHQRHEWLELTNQLWKAKESGKAPATVVDEYTVRLTLHDPYYPALQELALIRPARFLSPAAMPEDGNTAKGIKEPVGTGPWKLVEAVKSEYALLERNEGYWGDKAKSKYLLIKIIPDTNARVVAFETGQIDIIYGGAGHGAGQIGLDSFERYRTMPGVVTDVSAPLATRALALNTKRFPTDDIDVRRAILLAVDRDALVKHVFLDVERKADTLFSPTMPYCDLGLKPYGFDRNEAEALLEKAGWTLADGARYRTKDGKELALDLCFAGNDTLMKSVAEVVQGDLRKVGVKVNLVGEEKDSNLARQRSGEFGMIFGNTWGAPYDPHSFVSSMRVPSHADYQAQLGLPMKADIDKAIGEVLISVDETRRRELYQYILSTLHDQAVYMPLTYMTNIMVHRDTLEGAHFGATKNEIPLETMYKR</sequence>
<dbReference type="Gene3D" id="3.10.105.10">
    <property type="entry name" value="Dipeptide-binding Protein, Domain 3"/>
    <property type="match status" value="1"/>
</dbReference>
<dbReference type="Gene3D" id="3.40.190.10">
    <property type="entry name" value="Periplasmic binding protein-like II"/>
    <property type="match status" value="1"/>
</dbReference>
<gene>
    <name evidence="3" type="primary">nikA</name>
    <name evidence="3" type="ORF">BerOc1_02511</name>
</gene>
<dbReference type="PANTHER" id="PTHR30290">
    <property type="entry name" value="PERIPLASMIC BINDING COMPONENT OF ABC TRANSPORTER"/>
    <property type="match status" value="1"/>
</dbReference>
<dbReference type="GO" id="GO:0015675">
    <property type="term" value="P:nickel cation transport"/>
    <property type="evidence" value="ECO:0007669"/>
    <property type="project" value="InterPro"/>
</dbReference>
<dbReference type="CDD" id="cd08489">
    <property type="entry name" value="PBP2_NikA"/>
    <property type="match status" value="1"/>
</dbReference>
<dbReference type="GO" id="GO:0015833">
    <property type="term" value="P:peptide transport"/>
    <property type="evidence" value="ECO:0007669"/>
    <property type="project" value="TreeGrafter"/>
</dbReference>
<dbReference type="AlphaFoldDB" id="A0A1J5MX90"/>
<dbReference type="GO" id="GO:0016151">
    <property type="term" value="F:nickel cation binding"/>
    <property type="evidence" value="ECO:0007669"/>
    <property type="project" value="InterPro"/>
</dbReference>
<dbReference type="GO" id="GO:0030288">
    <property type="term" value="C:outer membrane-bounded periplasmic space"/>
    <property type="evidence" value="ECO:0007669"/>
    <property type="project" value="TreeGrafter"/>
</dbReference>
<keyword evidence="4" id="KW-1185">Reference proteome</keyword>
<dbReference type="RefSeq" id="WP_242652983.1">
    <property type="nucleotide sequence ID" value="NZ_LKAQ01000004.1"/>
</dbReference>
<dbReference type="Pfam" id="PF00496">
    <property type="entry name" value="SBP_bac_5"/>
    <property type="match status" value="1"/>
</dbReference>
<name>A0A1J5MX90_9BACT</name>
<dbReference type="InterPro" id="IPR030678">
    <property type="entry name" value="Peptide/Ni-bd"/>
</dbReference>